<feature type="region of interest" description="Disordered" evidence="1">
    <location>
        <begin position="13"/>
        <end position="41"/>
    </location>
</feature>
<gene>
    <name evidence="2" type="ORF">AVDCRST_MAG49-4569</name>
</gene>
<dbReference type="GO" id="GO:0051539">
    <property type="term" value="F:4 iron, 4 sulfur cluster binding"/>
    <property type="evidence" value="ECO:0007669"/>
    <property type="project" value="TreeGrafter"/>
</dbReference>
<dbReference type="GO" id="GO:1904047">
    <property type="term" value="F:S-adenosyl-L-methionine binding"/>
    <property type="evidence" value="ECO:0007669"/>
    <property type="project" value="TreeGrafter"/>
</dbReference>
<dbReference type="Gene3D" id="3.80.30.30">
    <property type="match status" value="1"/>
</dbReference>
<protein>
    <submittedName>
        <fullName evidence="2">Spore photoproduct lyase</fullName>
        <ecNumber evidence="2">4.1.99.14</ecNumber>
    </submittedName>
</protein>
<dbReference type="NCBIfam" id="TIGR03886">
    <property type="entry name" value="lyase_spl_fam"/>
    <property type="match status" value="1"/>
</dbReference>
<dbReference type="PANTHER" id="PTHR37822">
    <property type="entry name" value="SPORE PHOTOPRODUCT LYASE-RELATED"/>
    <property type="match status" value="1"/>
</dbReference>
<dbReference type="AlphaFoldDB" id="A0A6J4VNZ9"/>
<dbReference type="GO" id="GO:0003913">
    <property type="term" value="F:DNA photolyase activity"/>
    <property type="evidence" value="ECO:0007669"/>
    <property type="project" value="TreeGrafter"/>
</dbReference>
<dbReference type="Pfam" id="PF20903">
    <property type="entry name" value="SPL"/>
    <property type="match status" value="1"/>
</dbReference>
<keyword evidence="2" id="KW-0456">Lyase</keyword>
<dbReference type="EC" id="4.1.99.14" evidence="2"/>
<evidence type="ECO:0000256" key="1">
    <source>
        <dbReference type="SAM" id="MobiDB-lite"/>
    </source>
</evidence>
<dbReference type="EMBL" id="CADCWG010000321">
    <property type="protein sequence ID" value="CAA9579006.1"/>
    <property type="molecule type" value="Genomic_DNA"/>
</dbReference>
<sequence>MAVARGGTRAAQLDLFGGPAGGPAAGNDVGEREASATVPWTPPAPGLLDIERVYVEPAAREHPRGQAILARFPDAERIEVASHWRIPELHGDPEQAARWNVTKRTSLVLGAKRDVGCRPYERSCDFVAPSVANGCAMSCAYCYVARRKGFANPITAFVNIDQIAASIRRHAARQGPKPAPTQADPGLWVYELGTNSDCAVDAKVSDNIADLVALFRDLPHAKATFATKYVNPDLLGYEPRGKTRLRFSLMPEPIARVTDVRTSPVRARIAAIDDLVAAGWEVNLNFGPVIVTDGWLQAWRGLFREVAETLSAPARAQLAAEVIFLTHSAELHEINLAWHPTAEALLWRPEIQEPKVSGTGGHNLRYRLDHKRGWVRDLVATLREELPECSVRYAF</sequence>
<reference evidence="2" key="1">
    <citation type="submission" date="2020-02" db="EMBL/GenBank/DDBJ databases">
        <authorList>
            <person name="Meier V. D."/>
        </authorList>
    </citation>
    <scope>NUCLEOTIDE SEQUENCE</scope>
    <source>
        <strain evidence="2">AVDCRST_MAG49</strain>
    </source>
</reference>
<dbReference type="GO" id="GO:0042601">
    <property type="term" value="C:endospore-forming forespore"/>
    <property type="evidence" value="ECO:0007669"/>
    <property type="project" value="TreeGrafter"/>
</dbReference>
<dbReference type="InterPro" id="IPR049539">
    <property type="entry name" value="SPL"/>
</dbReference>
<dbReference type="Gene3D" id="3.40.50.12110">
    <property type="match status" value="1"/>
</dbReference>
<organism evidence="2">
    <name type="scientific">uncultured Thermomicrobiales bacterium</name>
    <dbReference type="NCBI Taxonomy" id="1645740"/>
    <lineage>
        <taxon>Bacteria</taxon>
        <taxon>Pseudomonadati</taxon>
        <taxon>Thermomicrobiota</taxon>
        <taxon>Thermomicrobia</taxon>
        <taxon>Thermomicrobiales</taxon>
        <taxon>environmental samples</taxon>
    </lineage>
</organism>
<evidence type="ECO:0000313" key="2">
    <source>
        <dbReference type="EMBL" id="CAA9579006.1"/>
    </source>
</evidence>
<name>A0A6J4VNZ9_9BACT</name>
<dbReference type="PANTHER" id="PTHR37822:SF2">
    <property type="entry name" value="SPORE PHOTOPRODUCT LYASE"/>
    <property type="match status" value="1"/>
</dbReference>
<accession>A0A6J4VNZ9</accession>
<dbReference type="InterPro" id="IPR023805">
    <property type="entry name" value="Uncharacterised_Spl-rel"/>
</dbReference>
<proteinExistence type="predicted"/>